<dbReference type="SUPFAM" id="SSF52980">
    <property type="entry name" value="Restriction endonuclease-like"/>
    <property type="match status" value="1"/>
</dbReference>
<protein>
    <submittedName>
        <fullName evidence="2">DUF1887 family CARF protein</fullName>
    </submittedName>
</protein>
<name>A0AA96CW34_9BACT</name>
<gene>
    <name evidence="2" type="ORF">RJG54_07775</name>
</gene>
<dbReference type="InterPro" id="IPR015093">
    <property type="entry name" value="Card1_endonucl_dom"/>
</dbReference>
<organism evidence="2">
    <name type="scientific">Arcobacter sp. AZ-2023</name>
    <dbReference type="NCBI Taxonomy" id="3074453"/>
    <lineage>
        <taxon>Bacteria</taxon>
        <taxon>Pseudomonadati</taxon>
        <taxon>Campylobacterota</taxon>
        <taxon>Epsilonproteobacteria</taxon>
        <taxon>Campylobacterales</taxon>
        <taxon>Arcobacteraceae</taxon>
        <taxon>Arcobacter</taxon>
    </lineage>
</organism>
<reference evidence="2" key="1">
    <citation type="submission" date="2023-09" db="EMBL/GenBank/DDBJ databases">
        <title>Arcobacter tbilisiensis sp. nov. isolated from chicken meat in Tbilisi, Georgia.</title>
        <authorList>
            <person name="Matthias R."/>
            <person name="Zautner A.E."/>
        </authorList>
    </citation>
    <scope>NUCLEOTIDE SEQUENCE</scope>
    <source>
        <strain evidence="2">LEO 107</strain>
    </source>
</reference>
<sequence length="506" mass="59454">MILISLLGIHDSSIYPILVEFKDKIKKHIIIHDDSKYETTMMKKVMNSQEEFKEFYNLDFKTHAIKIDEDSYDSIISCFEEIVKISNKDFKNIYFNATDGLVSSTIILSDRLLDKGANFIAYDIFDNGYNIVTKNSMQKKQISQNKDILTHFILKGYNLLSMGNKVEAYSRKNIVMNICKNLEEYQTFAALFQNKTLDSIDGYTEIKKDLERIDKLNDRMFIQGTIFEEYIYWLIVDNFDFDHVMFNVKVEFAQALQNEFDILMMKDNHLHVIECKLRKSVPGEDYVYKLDSVIDYLDDDGKGMILVIGDENKRVTKCGNVKTSFTNGTKARAKTSEILIHHSKTFDKARFLQDVRNHFFKLVILYTRKNMGRFTTGDIDYKFMVGVQSSRAADRFGYLGETIFYEDEDTKESFPVEIHYNFDKNYLKYVEEELENIKNNLSHNLEKINNFFNSRKVYTDEELAKFLNKTPEETFEILHEYADFKLGNKIKDCIEEKGKCEFYAEI</sequence>
<proteinExistence type="predicted"/>
<dbReference type="Pfam" id="PF09002">
    <property type="entry name" value="Card1_endonuc"/>
    <property type="match status" value="1"/>
</dbReference>
<dbReference type="InterPro" id="IPR011856">
    <property type="entry name" value="tRNA_endonuc-like_dom_sf"/>
</dbReference>
<accession>A0AA96CW34</accession>
<evidence type="ECO:0000313" key="2">
    <source>
        <dbReference type="EMBL" id="WNL16119.1"/>
    </source>
</evidence>
<dbReference type="Gene3D" id="3.40.1350.10">
    <property type="match status" value="1"/>
</dbReference>
<feature type="domain" description="Card1 endonuclease" evidence="1">
    <location>
        <begin position="219"/>
        <end position="298"/>
    </location>
</feature>
<evidence type="ECO:0000259" key="1">
    <source>
        <dbReference type="Pfam" id="PF09002"/>
    </source>
</evidence>
<dbReference type="AlphaFoldDB" id="A0AA96CW34"/>
<dbReference type="EMBL" id="CP134846">
    <property type="protein sequence ID" value="WNL16119.1"/>
    <property type="molecule type" value="Genomic_DNA"/>
</dbReference>
<dbReference type="GO" id="GO:0003676">
    <property type="term" value="F:nucleic acid binding"/>
    <property type="evidence" value="ECO:0007669"/>
    <property type="project" value="InterPro"/>
</dbReference>
<dbReference type="InterPro" id="IPR011335">
    <property type="entry name" value="Restrct_endonuc-II-like"/>
</dbReference>